<dbReference type="Gene3D" id="3.50.50.60">
    <property type="entry name" value="FAD/NAD(P)-binding domain"/>
    <property type="match status" value="1"/>
</dbReference>
<evidence type="ECO:0000256" key="6">
    <source>
        <dbReference type="SAM" id="MobiDB-lite"/>
    </source>
</evidence>
<organism evidence="8 9">
    <name type="scientific">Jiangella ureilytica</name>
    <dbReference type="NCBI Taxonomy" id="2530374"/>
    <lineage>
        <taxon>Bacteria</taxon>
        <taxon>Bacillati</taxon>
        <taxon>Actinomycetota</taxon>
        <taxon>Actinomycetes</taxon>
        <taxon>Jiangellales</taxon>
        <taxon>Jiangellaceae</taxon>
        <taxon>Jiangella</taxon>
    </lineage>
</organism>
<evidence type="ECO:0000256" key="3">
    <source>
        <dbReference type="ARBA" id="ARBA00023002"/>
    </source>
</evidence>
<name>A0A4R4RRC0_9ACTN</name>
<feature type="region of interest" description="Disordered" evidence="6">
    <location>
        <begin position="1"/>
        <end position="35"/>
    </location>
</feature>
<keyword evidence="1" id="KW-0004">4Fe-4S</keyword>
<evidence type="ECO:0000256" key="1">
    <source>
        <dbReference type="ARBA" id="ARBA00022485"/>
    </source>
</evidence>
<dbReference type="GO" id="GO:0046872">
    <property type="term" value="F:metal ion binding"/>
    <property type="evidence" value="ECO:0007669"/>
    <property type="project" value="UniProtKB-KW"/>
</dbReference>
<evidence type="ECO:0000256" key="2">
    <source>
        <dbReference type="ARBA" id="ARBA00022723"/>
    </source>
</evidence>
<evidence type="ECO:0000313" key="8">
    <source>
        <dbReference type="EMBL" id="TDC52124.1"/>
    </source>
</evidence>
<dbReference type="PROSITE" id="PS51318">
    <property type="entry name" value="TAT"/>
    <property type="match status" value="1"/>
</dbReference>
<feature type="compositionally biased region" description="Basic and acidic residues" evidence="6">
    <location>
        <begin position="10"/>
        <end position="34"/>
    </location>
</feature>
<comment type="caution">
    <text evidence="8">The sequence shown here is derived from an EMBL/GenBank/DDBJ whole genome shotgun (WGS) entry which is preliminary data.</text>
</comment>
<dbReference type="GO" id="GO:0016491">
    <property type="term" value="F:oxidoreductase activity"/>
    <property type="evidence" value="ECO:0007669"/>
    <property type="project" value="UniProtKB-KW"/>
</dbReference>
<dbReference type="InterPro" id="IPR036188">
    <property type="entry name" value="FAD/NAD-bd_sf"/>
</dbReference>
<dbReference type="Gene3D" id="2.60.120.200">
    <property type="match status" value="1"/>
</dbReference>
<dbReference type="PANTHER" id="PTHR43498">
    <property type="entry name" value="FERREDOXIN:COB-COM HETERODISULFIDE REDUCTASE SUBUNIT A"/>
    <property type="match status" value="1"/>
</dbReference>
<evidence type="ECO:0000313" key="9">
    <source>
        <dbReference type="Proteomes" id="UP000295621"/>
    </source>
</evidence>
<feature type="domain" description="Alpha-galactosidase NEW3" evidence="7">
    <location>
        <begin position="605"/>
        <end position="673"/>
    </location>
</feature>
<dbReference type="EMBL" id="SMKL01000017">
    <property type="protein sequence ID" value="TDC52124.1"/>
    <property type="molecule type" value="Genomic_DNA"/>
</dbReference>
<gene>
    <name evidence="8" type="ORF">E1212_09800</name>
</gene>
<protein>
    <submittedName>
        <fullName evidence="8">FAD-dependent oxidoreductase</fullName>
    </submittedName>
</protein>
<reference evidence="8 9" key="1">
    <citation type="submission" date="2019-02" db="EMBL/GenBank/DDBJ databases">
        <title>Draft genome sequences of novel Actinobacteria.</title>
        <authorList>
            <person name="Sahin N."/>
            <person name="Ay H."/>
            <person name="Saygin H."/>
        </authorList>
    </citation>
    <scope>NUCLEOTIDE SEQUENCE [LARGE SCALE GENOMIC DNA]</scope>
    <source>
        <strain evidence="8 9">KC603</strain>
    </source>
</reference>
<dbReference type="PANTHER" id="PTHR43498:SF1">
    <property type="entry name" value="COB--COM HETERODISULFIDE REDUCTASE IRON-SULFUR SUBUNIT A"/>
    <property type="match status" value="1"/>
</dbReference>
<dbReference type="InterPro" id="IPR006311">
    <property type="entry name" value="TAT_signal"/>
</dbReference>
<dbReference type="AlphaFoldDB" id="A0A4R4RRC0"/>
<dbReference type="Pfam" id="PF10633">
    <property type="entry name" value="NPCBM_assoc"/>
    <property type="match status" value="1"/>
</dbReference>
<dbReference type="SUPFAM" id="SSF49899">
    <property type="entry name" value="Concanavalin A-like lectins/glucanases"/>
    <property type="match status" value="1"/>
</dbReference>
<dbReference type="InterPro" id="IPR013320">
    <property type="entry name" value="ConA-like_dom_sf"/>
</dbReference>
<keyword evidence="9" id="KW-1185">Reference proteome</keyword>
<keyword evidence="5" id="KW-0411">Iron-sulfur</keyword>
<dbReference type="SUPFAM" id="SSF51905">
    <property type="entry name" value="FAD/NAD(P)-binding domain"/>
    <property type="match status" value="1"/>
</dbReference>
<evidence type="ECO:0000259" key="7">
    <source>
        <dbReference type="Pfam" id="PF10633"/>
    </source>
</evidence>
<evidence type="ECO:0000256" key="4">
    <source>
        <dbReference type="ARBA" id="ARBA00023004"/>
    </source>
</evidence>
<dbReference type="InterPro" id="IPR018905">
    <property type="entry name" value="A-galactase_NEW3"/>
</dbReference>
<evidence type="ECO:0000256" key="5">
    <source>
        <dbReference type="ARBA" id="ARBA00023014"/>
    </source>
</evidence>
<dbReference type="GO" id="GO:0051539">
    <property type="term" value="F:4 iron, 4 sulfur cluster binding"/>
    <property type="evidence" value="ECO:0007669"/>
    <property type="project" value="UniProtKB-KW"/>
</dbReference>
<keyword evidence="3" id="KW-0560">Oxidoreductase</keyword>
<dbReference type="Pfam" id="PF12831">
    <property type="entry name" value="FAD_oxidored"/>
    <property type="match status" value="1"/>
</dbReference>
<proteinExistence type="predicted"/>
<dbReference type="InterPro" id="IPR039650">
    <property type="entry name" value="HdrA-like"/>
</dbReference>
<keyword evidence="4" id="KW-0408">Iron</keyword>
<sequence>MSARAPPQVLHDRRGGEAGRGVPFDRDDRYDPGKRFPARRVMHMSAPEPTRRTVLAGAGAGALWLATGASTPTAAAADAVVGPDENPGLRYWYPVPRDPGVVRTDVCVYGGTSAGVTAAVRAAQAGRSVALVVFGRHLGGLSSAGLGATDTGRIESIGGLSREFYRRLGAHYGRPESFTFEPHVAEQTFDAWVEDEGIDVYRDHRLEDVRMVGDRIHSLRTENGKVFVAGAFIDASYEGDLMAAAGVSYTVGRESNATYGETLNGVQFRTGHQFQRQIDPYVTPGDPSSGLLAGVSADDPGTTGQGDDRIQAFNFRICLTRAADRRPFPRPPSYDPSRYELLLRYLQAGVWDAMRLNTPMPNGKTDMNNNGAVSTDNIGRNYAWPDGDHATREAIFQDHVTYQQGLLWFLANDPRVPEAIRAEVNGWGLTNDEFTATGGWSHELYIREARRMLGDYVITEHDCRWTVAAPDPIALASYTMDSHNCARVVVGGFARNEGDVQVPPAGPYGISYRAIVPPRGECTNLLVTCAISASHIAFGSARMEPVFMATGHAAAVAADLALAGGIAVQDVPYPTLRQRLRAEQMVLSWPPNAGVLAFDAPDELRPGTADDVTVTFTNEELTTVSAVRLALTAPAGWTVTPSTPVEADAVEPGAEFAATWRVTATAPAEPVAQATLEAAVTYAGAAGHTATHAVAVVEPVQAPLRTAASTRAHFGQRGSRLAILANGADLWTGIDQYGAIFHDGAAGPATTATVTVVSQEATDPNARAGLVIRNDLRAAGTSTGYVALVVKPENGLLLLWDADGSGTVESVLRAVVTPSPYPVHLRLVREGQRFHGSYSLDGAQWSSIGSADLPSAAAVQDVGVLSCAHVQDRLGLAVFENLSVSAPS</sequence>
<dbReference type="OrthoDB" id="287984at2"/>
<accession>A0A4R4RRC0</accession>
<keyword evidence="2" id="KW-0479">Metal-binding</keyword>
<dbReference type="Proteomes" id="UP000295621">
    <property type="component" value="Unassembled WGS sequence"/>
</dbReference>